<dbReference type="SUPFAM" id="SSF55486">
    <property type="entry name" value="Metalloproteases ('zincins'), catalytic domain"/>
    <property type="match status" value="1"/>
</dbReference>
<dbReference type="GO" id="GO:0004222">
    <property type="term" value="F:metalloendopeptidase activity"/>
    <property type="evidence" value="ECO:0007669"/>
    <property type="project" value="InterPro"/>
</dbReference>
<dbReference type="InterPro" id="IPR036365">
    <property type="entry name" value="PGBD-like_sf"/>
</dbReference>
<dbReference type="PIRSF" id="PIRSF001191">
    <property type="entry name" value="Peptidase_M10A_matrix"/>
    <property type="match status" value="1"/>
</dbReference>
<feature type="short sequence motif" description="Cysteine switch" evidence="11">
    <location>
        <begin position="97"/>
        <end position="104"/>
    </location>
</feature>
<keyword evidence="12" id="KW-0732">Signal</keyword>
<keyword evidence="2" id="KW-0645">Protease</keyword>
<comment type="similarity">
    <text evidence="1">Belongs to the peptidase M10A family.</text>
</comment>
<feature type="binding site" evidence="9">
    <location>
        <position position="200"/>
    </location>
    <ligand>
        <name>Ca(2+)</name>
        <dbReference type="ChEBI" id="CHEBI:29108"/>
        <label>3</label>
    </ligand>
</feature>
<sequence>MDRWLFCCVILLLLTLSSYSKKVYKPVSDEEAKKYLLTFGYVPPSNVLSASPDSGINSNIKSAFGILKTAIKKFQEFAGLKPTGELDDKTKRKMAEPRCGVTDVLQMVKEPSTFIWPKHDLTYSIQSYPRLVSQDYVEYAFKKWSDVSPLNFKQLPKNGDIVIQFAYGQHGDPWPFDGKGGVLAHATFPTFGTLHFDEDENWPSSRTLIFRIIHSYMKTDLLSVAIHEIGHTLGLEHSYNQAAIMAPFYQDPTDDNGNYKEPSLRQDDIKRIQQLYGNFNQQFNVTGINFELVEVTRIRDRTYLLSSTKVYEIDEDRIVNVDSIRHVFPMSPAFTQGAFAANGFVYIFDELNVYKYMFDRSRGTYKLQIGYPKRLPYELRFGPMGAFNWLNNKQYLFNANEYAVYDASSNKVLNQGLIKNVFRNFPALEALRGICHVSSKSSHTLP</sequence>
<dbReference type="InterPro" id="IPR033739">
    <property type="entry name" value="M10A_MMP"/>
</dbReference>
<keyword evidence="4" id="KW-0378">Hydrolase</keyword>
<evidence type="ECO:0000256" key="6">
    <source>
        <dbReference type="ARBA" id="ARBA00023049"/>
    </source>
</evidence>
<keyword evidence="14" id="KW-1185">Reference proteome</keyword>
<feature type="binding site" evidence="9">
    <location>
        <position position="177"/>
    </location>
    <ligand>
        <name>Ca(2+)</name>
        <dbReference type="ChEBI" id="CHEBI:29108"/>
        <label>3</label>
    </ligand>
</feature>
<feature type="binding site" evidence="9">
    <location>
        <position position="245"/>
    </location>
    <ligand>
        <name>Zn(2+)</name>
        <dbReference type="ChEBI" id="CHEBI:29105"/>
        <label>2</label>
        <note>catalytic</note>
    </ligand>
</feature>
<keyword evidence="9" id="KW-0106">Calcium</keyword>
<evidence type="ECO:0000256" key="8">
    <source>
        <dbReference type="PIRSR" id="PIRSR001191-2"/>
    </source>
</evidence>
<dbReference type="GO" id="GO:0006508">
    <property type="term" value="P:proteolysis"/>
    <property type="evidence" value="ECO:0007669"/>
    <property type="project" value="UniProtKB-KW"/>
</dbReference>
<keyword evidence="5 8" id="KW-0862">Zinc</keyword>
<feature type="active site" evidence="7">
    <location>
        <position position="228"/>
    </location>
</feature>
<dbReference type="CDD" id="cd04278">
    <property type="entry name" value="ZnMc_MMP"/>
    <property type="match status" value="1"/>
</dbReference>
<feature type="chain" id="PRO_5007631569" evidence="12">
    <location>
        <begin position="21"/>
        <end position="446"/>
    </location>
</feature>
<evidence type="ECO:0000256" key="5">
    <source>
        <dbReference type="ARBA" id="ARBA00022833"/>
    </source>
</evidence>
<evidence type="ECO:0000256" key="1">
    <source>
        <dbReference type="ARBA" id="ARBA00010370"/>
    </source>
</evidence>
<dbReference type="Gene3D" id="2.110.10.10">
    <property type="entry name" value="Hemopexin-like domain"/>
    <property type="match status" value="1"/>
</dbReference>
<evidence type="ECO:0000256" key="4">
    <source>
        <dbReference type="ARBA" id="ARBA00022801"/>
    </source>
</evidence>
<organism evidence="14 15">
    <name type="scientific">Syphacia muris</name>
    <dbReference type="NCBI Taxonomy" id="451379"/>
    <lineage>
        <taxon>Eukaryota</taxon>
        <taxon>Metazoa</taxon>
        <taxon>Ecdysozoa</taxon>
        <taxon>Nematoda</taxon>
        <taxon>Chromadorea</taxon>
        <taxon>Rhabditida</taxon>
        <taxon>Spirurina</taxon>
        <taxon>Oxyuridomorpha</taxon>
        <taxon>Oxyuroidea</taxon>
        <taxon>Oxyuridae</taxon>
        <taxon>Syphacia</taxon>
    </lineage>
</organism>
<protein>
    <submittedName>
        <fullName evidence="15">ZnMc domain-containing protein</fullName>
    </submittedName>
</protein>
<reference evidence="15" key="1">
    <citation type="submission" date="2016-04" db="UniProtKB">
        <authorList>
            <consortium name="WormBaseParasite"/>
        </authorList>
    </citation>
    <scope>IDENTIFICATION</scope>
</reference>
<feature type="binding site" evidence="8">
    <location>
        <position position="227"/>
    </location>
    <ligand>
        <name>Zn(2+)</name>
        <dbReference type="ChEBI" id="CHEBI:29105"/>
        <label>2</label>
        <note>catalytic</note>
    </ligand>
</feature>
<feature type="binding site" evidence="9">
    <location>
        <position position="170"/>
    </location>
    <ligand>
        <name>Zn(2+)</name>
        <dbReference type="ChEBI" id="CHEBI:29105"/>
        <label>1</label>
    </ligand>
</feature>
<dbReference type="Pfam" id="PF01471">
    <property type="entry name" value="PG_binding_1"/>
    <property type="match status" value="1"/>
</dbReference>
<evidence type="ECO:0000256" key="12">
    <source>
        <dbReference type="SAM" id="SignalP"/>
    </source>
</evidence>
<dbReference type="WBParaSite" id="SMUV_0000712501-mRNA-1">
    <property type="protein sequence ID" value="SMUV_0000712501-mRNA-1"/>
    <property type="gene ID" value="SMUV_0000712501"/>
</dbReference>
<dbReference type="Gene3D" id="3.40.390.10">
    <property type="entry name" value="Collagenase (Catalytic Domain)"/>
    <property type="match status" value="1"/>
</dbReference>
<dbReference type="InterPro" id="IPR036375">
    <property type="entry name" value="Hemopexin-like_dom_sf"/>
</dbReference>
<feature type="binding site" evidence="9">
    <location>
        <position position="338"/>
    </location>
    <ligand>
        <name>Ca(2+)</name>
        <dbReference type="ChEBI" id="CHEBI:29108"/>
        <label>5</label>
    </ligand>
</feature>
<evidence type="ECO:0000256" key="9">
    <source>
        <dbReference type="PIRSR" id="PIRSR621190-2"/>
    </source>
</evidence>
<feature type="binding site" evidence="9">
    <location>
        <position position="185"/>
    </location>
    <ligand>
        <name>Zn(2+)</name>
        <dbReference type="ChEBI" id="CHEBI:29105"/>
        <label>1</label>
    </ligand>
</feature>
<evidence type="ECO:0000313" key="14">
    <source>
        <dbReference type="Proteomes" id="UP000046393"/>
    </source>
</evidence>
<feature type="modified residue" description="Phosphotyrosine; by PKDCC" evidence="10">
    <location>
        <position position="371"/>
    </location>
</feature>
<evidence type="ECO:0000256" key="7">
    <source>
        <dbReference type="PIRSR" id="PIRSR001191-1"/>
    </source>
</evidence>
<dbReference type="Pfam" id="PF00413">
    <property type="entry name" value="Peptidase_M10"/>
    <property type="match status" value="1"/>
</dbReference>
<keyword evidence="6" id="KW-0482">Metalloprotease</keyword>
<dbReference type="SUPFAM" id="SSF47090">
    <property type="entry name" value="PGBD-like"/>
    <property type="match status" value="1"/>
</dbReference>
<evidence type="ECO:0000256" key="11">
    <source>
        <dbReference type="PIRSR" id="PIRSR621190-5"/>
    </source>
</evidence>
<dbReference type="InterPro" id="IPR001818">
    <property type="entry name" value="Pept_M10_metallopeptidase"/>
</dbReference>
<dbReference type="SUPFAM" id="SSF50923">
    <property type="entry name" value="Hemopexin-like domain"/>
    <property type="match status" value="1"/>
</dbReference>
<comment type="cofactor">
    <cofactor evidence="9">
        <name>Zn(2+)</name>
        <dbReference type="ChEBI" id="CHEBI:29105"/>
    </cofactor>
    <text evidence="9">Binds 2 Zn(2+) ions per subunit.</text>
</comment>
<accession>A0A158R5K1</accession>
<feature type="binding site" evidence="9">
    <location>
        <position position="197"/>
    </location>
    <ligand>
        <name>Ca(2+)</name>
        <dbReference type="ChEBI" id="CHEBI:29108"/>
        <label>3</label>
    </ligand>
</feature>
<dbReference type="InterPro" id="IPR021190">
    <property type="entry name" value="Pept_M10A"/>
</dbReference>
<dbReference type="GO" id="GO:0031012">
    <property type="term" value="C:extracellular matrix"/>
    <property type="evidence" value="ECO:0007669"/>
    <property type="project" value="InterPro"/>
</dbReference>
<dbReference type="GO" id="GO:0008270">
    <property type="term" value="F:zinc ion binding"/>
    <property type="evidence" value="ECO:0007669"/>
    <property type="project" value="InterPro"/>
</dbReference>
<feature type="binding site" evidence="8">
    <location>
        <position position="237"/>
    </location>
    <ligand>
        <name>Zn(2+)</name>
        <dbReference type="ChEBI" id="CHEBI:29105"/>
        <label>2</label>
        <note>catalytic</note>
    </ligand>
</feature>
<evidence type="ECO:0000256" key="10">
    <source>
        <dbReference type="PIRSR" id="PIRSR621190-4"/>
    </source>
</evidence>
<dbReference type="GO" id="GO:0030198">
    <property type="term" value="P:extracellular matrix organization"/>
    <property type="evidence" value="ECO:0007669"/>
    <property type="project" value="TreeGrafter"/>
</dbReference>
<dbReference type="PANTHER" id="PTHR10201">
    <property type="entry name" value="MATRIX METALLOPROTEINASE"/>
    <property type="match status" value="1"/>
</dbReference>
<feature type="binding site" evidence="8">
    <location>
        <position position="231"/>
    </location>
    <ligand>
        <name>Zn(2+)</name>
        <dbReference type="ChEBI" id="CHEBI:29105"/>
        <label>2</label>
        <note>catalytic</note>
    </ligand>
</feature>
<feature type="binding site" evidence="9">
    <location>
        <position position="172"/>
    </location>
    <ligand>
        <name>Zn(2+)</name>
        <dbReference type="ChEBI" id="CHEBI:29105"/>
        <label>1</label>
    </ligand>
</feature>
<dbReference type="InterPro" id="IPR006026">
    <property type="entry name" value="Peptidase_Metallo"/>
</dbReference>
<feature type="binding site" evidence="9">
    <location>
        <position position="160"/>
    </location>
    <ligand>
        <name>Ca(2+)</name>
        <dbReference type="ChEBI" id="CHEBI:29108"/>
        <label>2</label>
    </ligand>
</feature>
<evidence type="ECO:0000313" key="15">
    <source>
        <dbReference type="WBParaSite" id="SMUV_0000712501-mRNA-1"/>
    </source>
</evidence>
<comment type="cofactor">
    <cofactor evidence="9">
        <name>Ca(2+)</name>
        <dbReference type="ChEBI" id="CHEBI:29108"/>
    </cofactor>
    <text evidence="9">Can bind about 5 Ca(2+) ions per subunit.</text>
</comment>
<dbReference type="GO" id="GO:0005615">
    <property type="term" value="C:extracellular space"/>
    <property type="evidence" value="ECO:0007669"/>
    <property type="project" value="TreeGrafter"/>
</dbReference>
<evidence type="ECO:0000256" key="3">
    <source>
        <dbReference type="ARBA" id="ARBA00022723"/>
    </source>
</evidence>
<name>A0A158R5K1_9BILA</name>
<dbReference type="PANTHER" id="PTHR10201:SF329">
    <property type="entry name" value="MATRIX METALLOPROTEINASE-C"/>
    <property type="match status" value="1"/>
</dbReference>
<feature type="binding site" evidence="9">
    <location>
        <position position="195"/>
    </location>
    <ligand>
        <name>Zn(2+)</name>
        <dbReference type="ChEBI" id="CHEBI:29105"/>
        <label>1</label>
    </ligand>
</feature>
<dbReference type="Proteomes" id="UP000046393">
    <property type="component" value="Unplaced"/>
</dbReference>
<feature type="binding site" evidence="9">
    <location>
        <position position="200"/>
    </location>
    <ligand>
        <name>Ca(2+)</name>
        <dbReference type="ChEBI" id="CHEBI:29108"/>
        <label>1</label>
    </ligand>
</feature>
<dbReference type="InterPro" id="IPR002477">
    <property type="entry name" value="Peptidoglycan-bd-like"/>
</dbReference>
<feature type="domain" description="Peptidase metallopeptidase" evidence="13">
    <location>
        <begin position="112"/>
        <end position="278"/>
    </location>
</feature>
<dbReference type="SMART" id="SM00235">
    <property type="entry name" value="ZnMc"/>
    <property type="match status" value="1"/>
</dbReference>
<dbReference type="InterPro" id="IPR024079">
    <property type="entry name" value="MetalloPept_cat_dom_sf"/>
</dbReference>
<dbReference type="GO" id="GO:0030574">
    <property type="term" value="P:collagen catabolic process"/>
    <property type="evidence" value="ECO:0007669"/>
    <property type="project" value="TreeGrafter"/>
</dbReference>
<evidence type="ECO:0000256" key="2">
    <source>
        <dbReference type="ARBA" id="ARBA00022670"/>
    </source>
</evidence>
<dbReference type="STRING" id="451379.A0A158R5K1"/>
<feature type="binding site" description="in inhibited form" evidence="9">
    <location>
        <position position="99"/>
    </location>
    <ligand>
        <name>Zn(2+)</name>
        <dbReference type="ChEBI" id="CHEBI:29105"/>
        <label>2</label>
        <note>catalytic</note>
    </ligand>
</feature>
<keyword evidence="3 8" id="KW-0479">Metal-binding</keyword>
<feature type="binding site" evidence="9">
    <location>
        <position position="178"/>
    </location>
    <ligand>
        <name>Ca(2+)</name>
        <dbReference type="ChEBI" id="CHEBI:29108"/>
        <label>3</label>
    </ligand>
</feature>
<dbReference type="AlphaFoldDB" id="A0A158R5K1"/>
<evidence type="ECO:0000259" key="13">
    <source>
        <dbReference type="SMART" id="SM00235"/>
    </source>
</evidence>
<feature type="signal peptide" evidence="12">
    <location>
        <begin position="1"/>
        <end position="20"/>
    </location>
</feature>
<proteinExistence type="inferred from homology"/>
<dbReference type="PRINTS" id="PR00138">
    <property type="entry name" value="MATRIXIN"/>
</dbReference>